<dbReference type="SUPFAM" id="SSF55666">
    <property type="entry name" value="Ribonuclease PH domain 2-like"/>
    <property type="match status" value="1"/>
</dbReference>
<gene>
    <name evidence="8" type="ORF">PGLA2088_LOCUS40206</name>
</gene>
<keyword evidence="3" id="KW-0698">rRNA processing</keyword>
<evidence type="ECO:0000313" key="9">
    <source>
        <dbReference type="Proteomes" id="UP000626109"/>
    </source>
</evidence>
<dbReference type="InterPro" id="IPR001247">
    <property type="entry name" value="ExoRNase_PH_dom1"/>
</dbReference>
<dbReference type="GO" id="GO:0071051">
    <property type="term" value="P:poly(A)-dependent snoRNA 3'-end processing"/>
    <property type="evidence" value="ECO:0007669"/>
    <property type="project" value="TreeGrafter"/>
</dbReference>
<dbReference type="AlphaFoldDB" id="A0A813L1P2"/>
<accession>A0A813L1P2</accession>
<dbReference type="CDD" id="cd11372">
    <property type="entry name" value="RNase_PH_RRP46"/>
    <property type="match status" value="1"/>
</dbReference>
<dbReference type="GO" id="GO:0071028">
    <property type="term" value="P:nuclear mRNA surveillance"/>
    <property type="evidence" value="ECO:0007669"/>
    <property type="project" value="TreeGrafter"/>
</dbReference>
<evidence type="ECO:0000256" key="5">
    <source>
        <dbReference type="ARBA" id="ARBA00023242"/>
    </source>
</evidence>
<dbReference type="Pfam" id="PF03725">
    <property type="entry name" value="RNase_PH_C"/>
    <property type="match status" value="1"/>
</dbReference>
<sequence length="235" mass="25004">MARRTDGRESNQMRPPHVELRPLLRADGSARFKFGSSSVVAAVFGPREPKVRAREKFDRATLEVIVRPRVGVPGPAERQLESHLAKQLGHIIVLTEYPRTQISVVIQLASCDGSMAAVAGNAAFLALLDAGVAMRATALSVCVGVRLSEDEDGVEGEPALLLDPTEAEERDCDAIVTLGVDGSRGLIVSSLSSGAALDAAAWASCVAAGTKSCKVLEAFLRMSLQKRLETFLRPA</sequence>
<name>A0A813L1P2_POLGL</name>
<dbReference type="InterPro" id="IPR020568">
    <property type="entry name" value="Ribosomal_Su5_D2-typ_SF"/>
</dbReference>
<evidence type="ECO:0000259" key="7">
    <source>
        <dbReference type="Pfam" id="PF03725"/>
    </source>
</evidence>
<dbReference type="GO" id="GO:0005730">
    <property type="term" value="C:nucleolus"/>
    <property type="evidence" value="ECO:0007669"/>
    <property type="project" value="TreeGrafter"/>
</dbReference>
<feature type="domain" description="Exoribonuclease phosphorolytic" evidence="7">
    <location>
        <begin position="157"/>
        <end position="210"/>
    </location>
</feature>
<dbReference type="Proteomes" id="UP000626109">
    <property type="component" value="Unassembled WGS sequence"/>
</dbReference>
<dbReference type="EMBL" id="CAJNNW010033399">
    <property type="protein sequence ID" value="CAE8718674.1"/>
    <property type="molecule type" value="Genomic_DNA"/>
</dbReference>
<feature type="domain" description="Exoribonuclease phosphorolytic" evidence="6">
    <location>
        <begin position="12"/>
        <end position="132"/>
    </location>
</feature>
<evidence type="ECO:0000256" key="2">
    <source>
        <dbReference type="ARBA" id="ARBA00006678"/>
    </source>
</evidence>
<keyword evidence="5" id="KW-0539">Nucleus</keyword>
<dbReference type="InterPro" id="IPR050080">
    <property type="entry name" value="RNase_PH"/>
</dbReference>
<dbReference type="PANTHER" id="PTHR11953:SF1">
    <property type="entry name" value="EXOSOME COMPLEX COMPONENT RRP46"/>
    <property type="match status" value="1"/>
</dbReference>
<dbReference type="GO" id="GO:0006364">
    <property type="term" value="P:rRNA processing"/>
    <property type="evidence" value="ECO:0007669"/>
    <property type="project" value="UniProtKB-KW"/>
</dbReference>
<evidence type="ECO:0000256" key="3">
    <source>
        <dbReference type="ARBA" id="ARBA00022552"/>
    </source>
</evidence>
<dbReference type="Pfam" id="PF01138">
    <property type="entry name" value="RNase_PH"/>
    <property type="match status" value="1"/>
</dbReference>
<dbReference type="GO" id="GO:0016075">
    <property type="term" value="P:rRNA catabolic process"/>
    <property type="evidence" value="ECO:0007669"/>
    <property type="project" value="TreeGrafter"/>
</dbReference>
<comment type="similarity">
    <text evidence="2">Belongs to the RNase PH family.</text>
</comment>
<dbReference type="PANTHER" id="PTHR11953">
    <property type="entry name" value="EXOSOME COMPLEX COMPONENT"/>
    <property type="match status" value="1"/>
</dbReference>
<dbReference type="InterPro" id="IPR036345">
    <property type="entry name" value="ExoRNase_PH_dom2_sf"/>
</dbReference>
<keyword evidence="4" id="KW-0271">Exosome</keyword>
<evidence type="ECO:0000256" key="4">
    <source>
        <dbReference type="ARBA" id="ARBA00022835"/>
    </source>
</evidence>
<dbReference type="GO" id="GO:0000177">
    <property type="term" value="C:cytoplasmic exosome (RNase complex)"/>
    <property type="evidence" value="ECO:0007669"/>
    <property type="project" value="TreeGrafter"/>
</dbReference>
<dbReference type="InterPro" id="IPR015847">
    <property type="entry name" value="ExoRNase_PH_dom2"/>
</dbReference>
<reference evidence="8" key="1">
    <citation type="submission" date="2021-02" db="EMBL/GenBank/DDBJ databases">
        <authorList>
            <person name="Dougan E. K."/>
            <person name="Rhodes N."/>
            <person name="Thang M."/>
            <person name="Chan C."/>
        </authorList>
    </citation>
    <scope>NUCLEOTIDE SEQUENCE</scope>
</reference>
<dbReference type="InterPro" id="IPR027408">
    <property type="entry name" value="PNPase/RNase_PH_dom_sf"/>
</dbReference>
<dbReference type="GO" id="GO:0003723">
    <property type="term" value="F:RNA binding"/>
    <property type="evidence" value="ECO:0007669"/>
    <property type="project" value="TreeGrafter"/>
</dbReference>
<dbReference type="SUPFAM" id="SSF54211">
    <property type="entry name" value="Ribosomal protein S5 domain 2-like"/>
    <property type="match status" value="1"/>
</dbReference>
<evidence type="ECO:0000313" key="8">
    <source>
        <dbReference type="EMBL" id="CAE8718674.1"/>
    </source>
</evidence>
<proteinExistence type="inferred from homology"/>
<dbReference type="GO" id="GO:0000176">
    <property type="term" value="C:nuclear exosome (RNase complex)"/>
    <property type="evidence" value="ECO:0007669"/>
    <property type="project" value="TreeGrafter"/>
</dbReference>
<comment type="subcellular location">
    <subcellularLocation>
        <location evidence="1">Nucleus</location>
    </subcellularLocation>
</comment>
<protein>
    <submittedName>
        <fullName evidence="8">Uncharacterized protein</fullName>
    </submittedName>
</protein>
<organism evidence="8 9">
    <name type="scientific">Polarella glacialis</name>
    <name type="common">Dinoflagellate</name>
    <dbReference type="NCBI Taxonomy" id="89957"/>
    <lineage>
        <taxon>Eukaryota</taxon>
        <taxon>Sar</taxon>
        <taxon>Alveolata</taxon>
        <taxon>Dinophyceae</taxon>
        <taxon>Suessiales</taxon>
        <taxon>Suessiaceae</taxon>
        <taxon>Polarella</taxon>
    </lineage>
</organism>
<dbReference type="Gene3D" id="3.30.230.70">
    <property type="entry name" value="GHMP Kinase, N-terminal domain"/>
    <property type="match status" value="1"/>
</dbReference>
<evidence type="ECO:0000259" key="6">
    <source>
        <dbReference type="Pfam" id="PF01138"/>
    </source>
</evidence>
<evidence type="ECO:0000256" key="1">
    <source>
        <dbReference type="ARBA" id="ARBA00004123"/>
    </source>
</evidence>
<comment type="caution">
    <text evidence="8">The sequence shown here is derived from an EMBL/GenBank/DDBJ whole genome shotgun (WGS) entry which is preliminary data.</text>
</comment>
<dbReference type="GO" id="GO:0034475">
    <property type="term" value="P:U4 snRNA 3'-end processing"/>
    <property type="evidence" value="ECO:0007669"/>
    <property type="project" value="TreeGrafter"/>
</dbReference>